<dbReference type="GeneID" id="76207551"/>
<dbReference type="Proteomes" id="UP001060771">
    <property type="component" value="Chromosome"/>
</dbReference>
<feature type="domain" description="Nucleotidyl transferase" evidence="1">
    <location>
        <begin position="4"/>
        <end position="224"/>
    </location>
</feature>
<organism evidence="3 4">
    <name type="scientific">Vulcanisaeta souniana JCM 11219</name>
    <dbReference type="NCBI Taxonomy" id="1293586"/>
    <lineage>
        <taxon>Archaea</taxon>
        <taxon>Thermoproteota</taxon>
        <taxon>Thermoprotei</taxon>
        <taxon>Thermoproteales</taxon>
        <taxon>Thermoproteaceae</taxon>
        <taxon>Vulcanisaeta</taxon>
    </lineage>
</organism>
<dbReference type="Proteomes" id="UP000657075">
    <property type="component" value="Unassembled WGS sequence"/>
</dbReference>
<dbReference type="InterPro" id="IPR029044">
    <property type="entry name" value="Nucleotide-diphossugar_trans"/>
</dbReference>
<dbReference type="Pfam" id="PF00483">
    <property type="entry name" value="NTP_transferase"/>
    <property type="match status" value="1"/>
</dbReference>
<sequence>MVRALILAGGFGKRLQPLTLDRPKPLIEVGGKPILQWQIEWLSKQGIRDVVLAVGYLRTKVFEVMGDGSKFGVRLFYSVEEEPLGTGGAIKNAMKFLEDEVFVVLNGDVVTNLPIKPLIDQLSGNVISTIALTPMRSPYGIVHIDNEGFITEFREKPLLDYLINAGVYAFTKDIFKYLPNKGDIEVTAFPKLTSEKRIRGVIYRDVYWKSVDTVKDVEEVERVITEVYS</sequence>
<dbReference type="EMBL" id="BMNM01000013">
    <property type="protein sequence ID" value="GGI85584.1"/>
    <property type="molecule type" value="Genomic_DNA"/>
</dbReference>
<dbReference type="EMBL" id="AP026830">
    <property type="protein sequence ID" value="BDR92918.1"/>
    <property type="molecule type" value="Genomic_DNA"/>
</dbReference>
<gene>
    <name evidence="3" type="ORF">GCM10007112_23330</name>
    <name evidence="2" type="ORF">Vsou_20110</name>
</gene>
<dbReference type="RefSeq" id="WP_188604082.1">
    <property type="nucleotide sequence ID" value="NZ_AP026830.1"/>
</dbReference>
<dbReference type="InterPro" id="IPR050486">
    <property type="entry name" value="Mannose-1P_guanyltransferase"/>
</dbReference>
<keyword evidence="5" id="KW-1185">Reference proteome</keyword>
<evidence type="ECO:0000259" key="1">
    <source>
        <dbReference type="Pfam" id="PF00483"/>
    </source>
</evidence>
<evidence type="ECO:0000313" key="2">
    <source>
        <dbReference type="EMBL" id="BDR92918.1"/>
    </source>
</evidence>
<proteinExistence type="predicted"/>
<accession>A0A830E4H9</accession>
<reference evidence="5" key="3">
    <citation type="submission" date="2022-09" db="EMBL/GenBank/DDBJ databases">
        <title>Complete genome sequence of Vulcanisaeta souniana.</title>
        <authorList>
            <person name="Kato S."/>
            <person name="Itoh T."/>
            <person name="Ohkuma M."/>
        </authorList>
    </citation>
    <scope>NUCLEOTIDE SEQUENCE [LARGE SCALE GENOMIC DNA]</scope>
    <source>
        <strain evidence="5">JCM 11219</strain>
    </source>
</reference>
<dbReference type="SUPFAM" id="SSF53448">
    <property type="entry name" value="Nucleotide-diphospho-sugar transferases"/>
    <property type="match status" value="1"/>
</dbReference>
<dbReference type="AlphaFoldDB" id="A0A830E4H9"/>
<evidence type="ECO:0000313" key="5">
    <source>
        <dbReference type="Proteomes" id="UP001060771"/>
    </source>
</evidence>
<evidence type="ECO:0000313" key="4">
    <source>
        <dbReference type="Proteomes" id="UP000657075"/>
    </source>
</evidence>
<dbReference type="PANTHER" id="PTHR22572">
    <property type="entry name" value="SUGAR-1-PHOSPHATE GUANYL TRANSFERASE"/>
    <property type="match status" value="1"/>
</dbReference>
<dbReference type="CDD" id="cd04181">
    <property type="entry name" value="NTP_transferase"/>
    <property type="match status" value="1"/>
</dbReference>
<protein>
    <submittedName>
        <fullName evidence="3">Nucleotidyltransferase</fullName>
    </submittedName>
</protein>
<reference evidence="2" key="4">
    <citation type="journal article" date="2023" name="Microbiol. Resour. Announc.">
        <title>Complete Genome Sequence of Vulcanisaeta souniana Strain IC-059, a Hyperthermophilic Archaeon Isolated from Hot Spring Water in Japan.</title>
        <authorList>
            <person name="Kato S."/>
            <person name="Itoh T."/>
            <person name="Wu L."/>
            <person name="Ma J."/>
            <person name="Ohkuma M."/>
        </authorList>
    </citation>
    <scope>NUCLEOTIDE SEQUENCE</scope>
    <source>
        <strain evidence="2">JCM 11219</strain>
    </source>
</reference>
<dbReference type="InterPro" id="IPR005835">
    <property type="entry name" value="NTP_transferase_dom"/>
</dbReference>
<dbReference type="Gene3D" id="3.90.550.10">
    <property type="entry name" value="Spore Coat Polysaccharide Biosynthesis Protein SpsA, Chain A"/>
    <property type="match status" value="1"/>
</dbReference>
<dbReference type="OrthoDB" id="15372at2157"/>
<name>A0A830E4H9_9CREN</name>
<evidence type="ECO:0000313" key="3">
    <source>
        <dbReference type="EMBL" id="GGI85584.1"/>
    </source>
</evidence>
<reference evidence="3" key="1">
    <citation type="journal article" date="2014" name="Int. J. Syst. Evol. Microbiol.">
        <title>Complete genome sequence of Corynebacterium casei LMG S-19264T (=DSM 44701T), isolated from a smear-ripened cheese.</title>
        <authorList>
            <consortium name="US DOE Joint Genome Institute (JGI-PGF)"/>
            <person name="Walter F."/>
            <person name="Albersmeier A."/>
            <person name="Kalinowski J."/>
            <person name="Ruckert C."/>
        </authorList>
    </citation>
    <scope>NUCLEOTIDE SEQUENCE</scope>
    <source>
        <strain evidence="3">JCM 11219</strain>
    </source>
</reference>
<reference evidence="3" key="2">
    <citation type="submission" date="2020-09" db="EMBL/GenBank/DDBJ databases">
        <authorList>
            <person name="Sun Q."/>
            <person name="Ohkuma M."/>
        </authorList>
    </citation>
    <scope>NUCLEOTIDE SEQUENCE</scope>
    <source>
        <strain evidence="3">JCM 11219</strain>
    </source>
</reference>